<dbReference type="PANTHER" id="PTHR43190">
    <property type="entry name" value="N-ACETYL-D-GLUCOSAMINE KINASE"/>
    <property type="match status" value="1"/>
</dbReference>
<dbReference type="Gene3D" id="3.30.420.40">
    <property type="match status" value="2"/>
</dbReference>
<evidence type="ECO:0000313" key="3">
    <source>
        <dbReference type="Proteomes" id="UP000265962"/>
    </source>
</evidence>
<name>A0A375I0G5_9ACTN</name>
<protein>
    <submittedName>
        <fullName evidence="2">BadF/BadG/BcrA/BcrD ATPase family</fullName>
    </submittedName>
</protein>
<dbReference type="InterPro" id="IPR043129">
    <property type="entry name" value="ATPase_NBD"/>
</dbReference>
<proteinExistence type="predicted"/>
<dbReference type="InterPro" id="IPR052519">
    <property type="entry name" value="Euk-type_GlcNAc_Kinase"/>
</dbReference>
<sequence>MSSGALIDEDMKHTGDEVVLCVDGGQTGTRTQLRRDGTVVAETSHPGVVNDRPQIPQLAGYILEALRTYDQPCSTVSVGSSGLADDADPTELLSLIRDAGVRHVLLAHDSTTSYLCAIGDQPGVVVAAGTGVVTLAVGLTSVARVDGWGYLLGDAGSGYWIGRAALDAVMRAHDGRGPATALSEQVERDFPDLEKAYLELQADEHKVRRIASYAKTVSELAGTDEVARSISEAAATELAVSAVAGLHRVGQDERPDPVVGMLGQVFRNVVLRERFEQLIRERFSQARIIDACGNGLGGCFTMSCMAPDSALRQRVHEAFA</sequence>
<gene>
    <name evidence="2" type="ORF">PROPJV5_1063</name>
</gene>
<dbReference type="Pfam" id="PF01869">
    <property type="entry name" value="BcrAD_BadFG"/>
    <property type="match status" value="1"/>
</dbReference>
<dbReference type="InterPro" id="IPR002731">
    <property type="entry name" value="ATPase_BadF"/>
</dbReference>
<keyword evidence="3" id="KW-1185">Reference proteome</keyword>
<organism evidence="2 3">
    <name type="scientific">Propionibacterium ruminifibrarum</name>
    <dbReference type="NCBI Taxonomy" id="1962131"/>
    <lineage>
        <taxon>Bacteria</taxon>
        <taxon>Bacillati</taxon>
        <taxon>Actinomycetota</taxon>
        <taxon>Actinomycetes</taxon>
        <taxon>Propionibacteriales</taxon>
        <taxon>Propionibacteriaceae</taxon>
        <taxon>Propionibacterium</taxon>
    </lineage>
</organism>
<dbReference type="SUPFAM" id="SSF53067">
    <property type="entry name" value="Actin-like ATPase domain"/>
    <property type="match status" value="1"/>
</dbReference>
<dbReference type="EMBL" id="OMOH01000003">
    <property type="protein sequence ID" value="SPF68105.1"/>
    <property type="molecule type" value="Genomic_DNA"/>
</dbReference>
<reference evidence="3" key="1">
    <citation type="submission" date="2018-02" db="EMBL/GenBank/DDBJ databases">
        <authorList>
            <person name="Hornung B."/>
        </authorList>
    </citation>
    <scope>NUCLEOTIDE SEQUENCE [LARGE SCALE GENOMIC DNA]</scope>
</reference>
<feature type="domain" description="ATPase BadF/BadG/BcrA/BcrD type" evidence="1">
    <location>
        <begin position="22"/>
        <end position="288"/>
    </location>
</feature>
<evidence type="ECO:0000313" key="2">
    <source>
        <dbReference type="EMBL" id="SPF68105.1"/>
    </source>
</evidence>
<dbReference type="PANTHER" id="PTHR43190:SF3">
    <property type="entry name" value="N-ACETYL-D-GLUCOSAMINE KINASE"/>
    <property type="match status" value="1"/>
</dbReference>
<dbReference type="Proteomes" id="UP000265962">
    <property type="component" value="Unassembled WGS sequence"/>
</dbReference>
<dbReference type="OrthoDB" id="8701357at2"/>
<evidence type="ECO:0000259" key="1">
    <source>
        <dbReference type="Pfam" id="PF01869"/>
    </source>
</evidence>
<dbReference type="RefSeq" id="WP_119715283.1">
    <property type="nucleotide sequence ID" value="NZ_OMOH01000003.1"/>
</dbReference>
<accession>A0A375I0G5</accession>
<dbReference type="AlphaFoldDB" id="A0A375I0G5"/>